<proteinExistence type="inferred from homology"/>
<feature type="domain" description="Cell envelope-related transcriptional attenuator" evidence="3">
    <location>
        <begin position="99"/>
        <end position="239"/>
    </location>
</feature>
<dbReference type="InterPro" id="IPR050922">
    <property type="entry name" value="LytR/CpsA/Psr_CW_biosynth"/>
</dbReference>
<keyword evidence="2" id="KW-1133">Transmembrane helix</keyword>
<dbReference type="PANTHER" id="PTHR33392:SF6">
    <property type="entry name" value="POLYISOPRENYL-TEICHOIC ACID--PEPTIDOGLYCAN TEICHOIC ACID TRANSFERASE TAGU"/>
    <property type="match status" value="1"/>
</dbReference>
<reference evidence="4 5" key="1">
    <citation type="submission" date="2019-03" db="EMBL/GenBank/DDBJ databases">
        <title>Genomic Encyclopedia of Archaeal and Bacterial Type Strains, Phase II (KMG-II): from individual species to whole genera.</title>
        <authorList>
            <person name="Goeker M."/>
        </authorList>
    </citation>
    <scope>NUCLEOTIDE SEQUENCE [LARGE SCALE GENOMIC DNA]</scope>
    <source>
        <strain evidence="4 5">DSM 45499</strain>
    </source>
</reference>
<keyword evidence="2" id="KW-0812">Transmembrane</keyword>
<name>A0A4R7VRP7_9PSEU</name>
<comment type="caution">
    <text evidence="4">The sequence shown here is derived from an EMBL/GenBank/DDBJ whole genome shotgun (WGS) entry which is preliminary data.</text>
</comment>
<dbReference type="NCBIfam" id="TIGR00350">
    <property type="entry name" value="lytR_cpsA_psr"/>
    <property type="match status" value="1"/>
</dbReference>
<evidence type="ECO:0000259" key="3">
    <source>
        <dbReference type="Pfam" id="PF03816"/>
    </source>
</evidence>
<sequence length="325" mass="34209">MTNDRTEQLIRDAFADEAAHAVDSREVLAAVRGRKPRRSYGLVLAAAAVVVVVAAVATFVVPKVFRESTPAATQQHQQATDAITPTNVLVVGTDANDYTDSIVLVRLAEDGTTSVISLPRDSWVSSAGTMTKLNQVYKNSGIDGLAAAVGDLTGAPVDHWAVVDTTAVADLADAVGGVEVCLRRATSDLYSGADFVAGRQVISGDAALPFVRQRHGLPHGDLDRVVRLQVFLRSALAKVTVRQLPALLDAVGDHVRMDPGLDAIGFLQDVLQGGKLRYATIPVGDVDFQTPESGSAIEVDPAQVRQFVTDLPSTPPASGGLPCVN</sequence>
<dbReference type="Pfam" id="PF03816">
    <property type="entry name" value="LytR_cpsA_psr"/>
    <property type="match status" value="1"/>
</dbReference>
<dbReference type="EMBL" id="SOCP01000005">
    <property type="protein sequence ID" value="TDV52490.1"/>
    <property type="molecule type" value="Genomic_DNA"/>
</dbReference>
<accession>A0A4R7VRP7</accession>
<dbReference type="PANTHER" id="PTHR33392">
    <property type="entry name" value="POLYISOPRENYL-TEICHOIC ACID--PEPTIDOGLYCAN TEICHOIC ACID TRANSFERASE TAGU"/>
    <property type="match status" value="1"/>
</dbReference>
<feature type="transmembrane region" description="Helical" evidence="2">
    <location>
        <begin position="40"/>
        <end position="61"/>
    </location>
</feature>
<gene>
    <name evidence="4" type="ORF">CLV71_105622</name>
</gene>
<dbReference type="OrthoDB" id="9782542at2"/>
<comment type="similarity">
    <text evidence="1">Belongs to the LytR/CpsA/Psr (LCP) family.</text>
</comment>
<evidence type="ECO:0000313" key="5">
    <source>
        <dbReference type="Proteomes" id="UP000294927"/>
    </source>
</evidence>
<evidence type="ECO:0000313" key="4">
    <source>
        <dbReference type="EMBL" id="TDV52490.1"/>
    </source>
</evidence>
<dbReference type="Gene3D" id="3.40.630.190">
    <property type="entry name" value="LCP protein"/>
    <property type="match status" value="1"/>
</dbReference>
<keyword evidence="2" id="KW-0472">Membrane</keyword>
<dbReference type="InterPro" id="IPR004474">
    <property type="entry name" value="LytR_CpsA_psr"/>
</dbReference>
<keyword evidence="5" id="KW-1185">Reference proteome</keyword>
<protein>
    <submittedName>
        <fullName evidence="4">LytR family transcriptional attenuator</fullName>
    </submittedName>
</protein>
<dbReference type="RefSeq" id="WP_133903842.1">
    <property type="nucleotide sequence ID" value="NZ_SOCP01000005.1"/>
</dbReference>
<dbReference type="Proteomes" id="UP000294927">
    <property type="component" value="Unassembled WGS sequence"/>
</dbReference>
<evidence type="ECO:0000256" key="1">
    <source>
        <dbReference type="ARBA" id="ARBA00006068"/>
    </source>
</evidence>
<evidence type="ECO:0000256" key="2">
    <source>
        <dbReference type="SAM" id="Phobius"/>
    </source>
</evidence>
<dbReference type="AlphaFoldDB" id="A0A4R7VRP7"/>
<organism evidence="4 5">
    <name type="scientific">Actinophytocola oryzae</name>
    <dbReference type="NCBI Taxonomy" id="502181"/>
    <lineage>
        <taxon>Bacteria</taxon>
        <taxon>Bacillati</taxon>
        <taxon>Actinomycetota</taxon>
        <taxon>Actinomycetes</taxon>
        <taxon>Pseudonocardiales</taxon>
        <taxon>Pseudonocardiaceae</taxon>
    </lineage>
</organism>